<reference evidence="2 3" key="1">
    <citation type="journal article" name="Sci. Rep.">
        <title>Genome-scale phylogenetic analyses confirm Olpidium as the closest living zoosporic fungus to the non-flagellated, terrestrial fungi.</title>
        <authorList>
            <person name="Chang Y."/>
            <person name="Rochon D."/>
            <person name="Sekimoto S."/>
            <person name="Wang Y."/>
            <person name="Chovatia M."/>
            <person name="Sandor L."/>
            <person name="Salamov A."/>
            <person name="Grigoriev I.V."/>
            <person name="Stajich J.E."/>
            <person name="Spatafora J.W."/>
        </authorList>
    </citation>
    <scope>NUCLEOTIDE SEQUENCE [LARGE SCALE GENOMIC DNA]</scope>
    <source>
        <strain evidence="2">S191</strain>
    </source>
</reference>
<name>A0A8H7ZPF1_9FUNG</name>
<accession>A0A8H7ZPF1</accession>
<evidence type="ECO:0000256" key="1">
    <source>
        <dbReference type="SAM" id="MobiDB-lite"/>
    </source>
</evidence>
<feature type="non-terminal residue" evidence="2">
    <location>
        <position position="1"/>
    </location>
</feature>
<proteinExistence type="predicted"/>
<organism evidence="2 3">
    <name type="scientific">Olpidium bornovanus</name>
    <dbReference type="NCBI Taxonomy" id="278681"/>
    <lineage>
        <taxon>Eukaryota</taxon>
        <taxon>Fungi</taxon>
        <taxon>Fungi incertae sedis</taxon>
        <taxon>Olpidiomycota</taxon>
        <taxon>Olpidiomycotina</taxon>
        <taxon>Olpidiomycetes</taxon>
        <taxon>Olpidiales</taxon>
        <taxon>Olpidiaceae</taxon>
        <taxon>Olpidium</taxon>
    </lineage>
</organism>
<dbReference type="AlphaFoldDB" id="A0A8H7ZPF1"/>
<gene>
    <name evidence="2" type="ORF">BJ554DRAFT_2812</name>
</gene>
<evidence type="ECO:0000313" key="2">
    <source>
        <dbReference type="EMBL" id="KAG5457228.1"/>
    </source>
</evidence>
<feature type="region of interest" description="Disordered" evidence="1">
    <location>
        <begin position="262"/>
        <end position="281"/>
    </location>
</feature>
<comment type="caution">
    <text evidence="2">The sequence shown here is derived from an EMBL/GenBank/DDBJ whole genome shotgun (WGS) entry which is preliminary data.</text>
</comment>
<protein>
    <submittedName>
        <fullName evidence="2">Uncharacterized protein</fullName>
    </submittedName>
</protein>
<keyword evidence="3" id="KW-1185">Reference proteome</keyword>
<dbReference type="Proteomes" id="UP000673691">
    <property type="component" value="Unassembled WGS sequence"/>
</dbReference>
<sequence>SGCCRGRGCPAGQAVVSPTGVLKGDLFLAGVFRPRDLSLSLSLPPPASPLFLHLDLDLSGLPSRRTPLPHTGCVRPELGVPHRRRRLRELEGQEGGQRQRPGRVDGGQAVRVPGAGVHGAARLHDPRRGAVLRGAVQKRRQPHAQDLGPHRPRAGGRPGPTLHVRPPGRGRRRRRLRSRRGQGLSQGEPQDVPPARREGAAVAAAAGGSGEEGRLTGGSERKRRIVRPASPHGKEGAGGPRALDFKPPRQGFISVTQTFSAHLRPGAHIENRQPRRAPELS</sequence>
<evidence type="ECO:0000313" key="3">
    <source>
        <dbReference type="Proteomes" id="UP000673691"/>
    </source>
</evidence>
<feature type="region of interest" description="Disordered" evidence="1">
    <location>
        <begin position="88"/>
        <end position="248"/>
    </location>
</feature>
<feature type="compositionally biased region" description="Basic and acidic residues" evidence="1">
    <location>
        <begin position="267"/>
        <end position="281"/>
    </location>
</feature>
<dbReference type="EMBL" id="JAEFCI010010410">
    <property type="protein sequence ID" value="KAG5457228.1"/>
    <property type="molecule type" value="Genomic_DNA"/>
</dbReference>
<feature type="compositionally biased region" description="Basic residues" evidence="1">
    <location>
        <begin position="166"/>
        <end position="180"/>
    </location>
</feature>